<evidence type="ECO:0000313" key="2">
    <source>
        <dbReference type="EMBL" id="MBO4209425.1"/>
    </source>
</evidence>
<dbReference type="InterPro" id="IPR004360">
    <property type="entry name" value="Glyas_Fos-R_dOase_dom"/>
</dbReference>
<dbReference type="RefSeq" id="WP_208816391.1">
    <property type="nucleotide sequence ID" value="NZ_WVUH01000300.1"/>
</dbReference>
<accession>A0ABS3VY05</accession>
<dbReference type="PANTHER" id="PTHR34109:SF1">
    <property type="entry name" value="VOC DOMAIN-CONTAINING PROTEIN"/>
    <property type="match status" value="1"/>
</dbReference>
<dbReference type="EMBL" id="WVUH01000300">
    <property type="protein sequence ID" value="MBO4209425.1"/>
    <property type="molecule type" value="Genomic_DNA"/>
</dbReference>
<evidence type="ECO:0000259" key="1">
    <source>
        <dbReference type="PROSITE" id="PS51819"/>
    </source>
</evidence>
<dbReference type="Proteomes" id="UP000823521">
    <property type="component" value="Unassembled WGS sequence"/>
</dbReference>
<sequence length="123" mass="13500">MSTVYPVLTYPDARAAVDWLGTAFGFTPHAVHTAPDGSVAHAELALGTGMIMVGQRVRHRPRPDDTDWSVYVAVDDVDAHRTRAAAAGAEIVREPFDTDYGSRDYVARDLAGHVWSFGTYRPR</sequence>
<dbReference type="PANTHER" id="PTHR34109">
    <property type="entry name" value="BNAUNNG04460D PROTEIN-RELATED"/>
    <property type="match status" value="1"/>
</dbReference>
<dbReference type="InterPro" id="IPR029068">
    <property type="entry name" value="Glyas_Bleomycin-R_OHBP_Dase"/>
</dbReference>
<reference evidence="2 3" key="1">
    <citation type="submission" date="2019-12" db="EMBL/GenBank/DDBJ databases">
        <title>Whole genome sequencing of endophytic Actinobacterium Micromonospora sp. MPMI6T.</title>
        <authorList>
            <person name="Evv R."/>
            <person name="Podile A.R."/>
        </authorList>
    </citation>
    <scope>NUCLEOTIDE SEQUENCE [LARGE SCALE GENOMIC DNA]</scope>
    <source>
        <strain evidence="2 3">MPMI6</strain>
    </source>
</reference>
<feature type="domain" description="VOC" evidence="1">
    <location>
        <begin position="2"/>
        <end position="120"/>
    </location>
</feature>
<gene>
    <name evidence="2" type="ORF">GSF22_26025</name>
</gene>
<dbReference type="InterPro" id="IPR037523">
    <property type="entry name" value="VOC_core"/>
</dbReference>
<protein>
    <submittedName>
        <fullName evidence="2">Glyoxalase</fullName>
    </submittedName>
</protein>
<dbReference type="PROSITE" id="PS51819">
    <property type="entry name" value="VOC"/>
    <property type="match status" value="1"/>
</dbReference>
<dbReference type="Gene3D" id="3.30.720.120">
    <property type="match status" value="1"/>
</dbReference>
<name>A0ABS3VY05_MICEH</name>
<organism evidence="2 3">
    <name type="scientific">Micromonospora echinofusca</name>
    <dbReference type="NCBI Taxonomy" id="47858"/>
    <lineage>
        <taxon>Bacteria</taxon>
        <taxon>Bacillati</taxon>
        <taxon>Actinomycetota</taxon>
        <taxon>Actinomycetes</taxon>
        <taxon>Micromonosporales</taxon>
        <taxon>Micromonosporaceae</taxon>
        <taxon>Micromonospora</taxon>
    </lineage>
</organism>
<comment type="caution">
    <text evidence="2">The sequence shown here is derived from an EMBL/GenBank/DDBJ whole genome shotgun (WGS) entry which is preliminary data.</text>
</comment>
<keyword evidence="3" id="KW-1185">Reference proteome</keyword>
<dbReference type="Gene3D" id="3.30.720.110">
    <property type="match status" value="1"/>
</dbReference>
<dbReference type="SUPFAM" id="SSF54593">
    <property type="entry name" value="Glyoxalase/Bleomycin resistance protein/Dihydroxybiphenyl dioxygenase"/>
    <property type="match status" value="1"/>
</dbReference>
<dbReference type="Pfam" id="PF00903">
    <property type="entry name" value="Glyoxalase"/>
    <property type="match status" value="1"/>
</dbReference>
<evidence type="ECO:0000313" key="3">
    <source>
        <dbReference type="Proteomes" id="UP000823521"/>
    </source>
</evidence>
<proteinExistence type="predicted"/>